<dbReference type="InterPro" id="IPR001223">
    <property type="entry name" value="Glyco_hydro18_cat"/>
</dbReference>
<evidence type="ECO:0000313" key="9">
    <source>
        <dbReference type="Proteomes" id="UP000199572"/>
    </source>
</evidence>
<evidence type="ECO:0000256" key="6">
    <source>
        <dbReference type="SAM" id="Phobius"/>
    </source>
</evidence>
<proteinExistence type="predicted"/>
<dbReference type="InterPro" id="IPR017853">
    <property type="entry name" value="GH"/>
</dbReference>
<dbReference type="InterPro" id="IPR001579">
    <property type="entry name" value="Glyco_hydro_18_chit_AS"/>
</dbReference>
<dbReference type="AlphaFoldDB" id="A0A1H9T3M1"/>
<dbReference type="InterPro" id="IPR050314">
    <property type="entry name" value="Glycosyl_Hydrlase_18"/>
</dbReference>
<dbReference type="SUPFAM" id="SSF51445">
    <property type="entry name" value="(Trans)glycosidases"/>
    <property type="match status" value="1"/>
</dbReference>
<dbReference type="PROSITE" id="PS01095">
    <property type="entry name" value="GH18_1"/>
    <property type="match status" value="1"/>
</dbReference>
<dbReference type="SMART" id="SM00636">
    <property type="entry name" value="Glyco_18"/>
    <property type="match status" value="1"/>
</dbReference>
<evidence type="ECO:0000259" key="7">
    <source>
        <dbReference type="PROSITE" id="PS51910"/>
    </source>
</evidence>
<name>A0A1H9T3M1_9SPHI</name>
<dbReference type="Proteomes" id="UP000199572">
    <property type="component" value="Unassembled WGS sequence"/>
</dbReference>
<dbReference type="GO" id="GO:0005975">
    <property type="term" value="P:carbohydrate metabolic process"/>
    <property type="evidence" value="ECO:0007669"/>
    <property type="project" value="InterPro"/>
</dbReference>
<dbReference type="OrthoDB" id="9775889at2"/>
<protein>
    <recommendedName>
        <fullName evidence="2">chitinase</fullName>
        <ecNumber evidence="2">3.2.1.14</ecNumber>
    </recommendedName>
</protein>
<keyword evidence="8" id="KW-0430">Lectin</keyword>
<dbReference type="InterPro" id="IPR011583">
    <property type="entry name" value="Chitinase_II/V-like_cat"/>
</dbReference>
<dbReference type="PANTHER" id="PTHR11177:SF317">
    <property type="entry name" value="CHITINASE 12-RELATED"/>
    <property type="match status" value="1"/>
</dbReference>
<dbReference type="EMBL" id="FOGG01000020">
    <property type="protein sequence ID" value="SER91842.1"/>
    <property type="molecule type" value="Genomic_DNA"/>
</dbReference>
<sequence>MKKTTFMQRTLWLLLKSVSLLQGKLLSVRHSCKTQKQVTLRLIGLKGLTFSLAMLGVVSMAGAQGYIGGYIRPDRLETGQISNALIQKNTDLMVLGFYPKSDGHLQVTDHQATFGTGATRLASASGRTGVISFNGASGAVMNGKQDLLVSNSTFTFASWVYINSQSTYVPGKFIFKKAEGTKEISLRIGGSYGQVIFRVMDGSNSYQASANAPLTGILADTWNHIAITFNGAAASGSQVKLYVNGTAVTMTATAAFPAALPTTNSNFMLGENFSGMLDEPLVNNLALVESEIDQYVLGNYPFNTFNQTKTVAFWNFDDAANPGKDLRSHKILFSKVRTQIGGSPIKLHMTVSGGTWQTAVSTATGRSNFASDVNDIVTAESLDGVDVDLEWPTANTEAAFANYRAFIVALRAALGSSKIIALSLHPGYYKAGMDAINAANHVALQMYGPQTSWWSYSQFVSAGDAAVAYGIPKAKLIMGLPFFGTTGVAGEQVGYKDIITANPSISFSADQATYNGKTYTFNGVNTIKQKASYVCQKGLGGIMAWDLSLHMANYDDPYSLLKAAISILDTCSSSAFSSLSASKSSDQLAVDWTTSRKIDDGYFLVEGSKDQVHFYTIDSIATKKVNGSNNKISYSSRKTEIFHNTPLQMGMSLLMGGIIVLLGLAAIKSKRQFSMILLLPGIALLAAISGCKKQENPDALKSPETLYVRVVHVDNSGNKTFSPVVSVQNQ</sequence>
<dbReference type="Gene3D" id="3.20.20.80">
    <property type="entry name" value="Glycosidases"/>
    <property type="match status" value="1"/>
</dbReference>
<gene>
    <name evidence="8" type="ORF">SAMN04488023_12079</name>
</gene>
<dbReference type="GO" id="GO:0008061">
    <property type="term" value="F:chitin binding"/>
    <property type="evidence" value="ECO:0007669"/>
    <property type="project" value="InterPro"/>
</dbReference>
<evidence type="ECO:0000256" key="3">
    <source>
        <dbReference type="ARBA" id="ARBA00022801"/>
    </source>
</evidence>
<dbReference type="SUPFAM" id="SSF49899">
    <property type="entry name" value="Concanavalin A-like lectins/glucanases"/>
    <property type="match status" value="1"/>
</dbReference>
<organism evidence="8 9">
    <name type="scientific">Pedobacter rhizosphaerae</name>
    <dbReference type="NCBI Taxonomy" id="390241"/>
    <lineage>
        <taxon>Bacteria</taxon>
        <taxon>Pseudomonadati</taxon>
        <taxon>Bacteroidota</taxon>
        <taxon>Sphingobacteriia</taxon>
        <taxon>Sphingobacteriales</taxon>
        <taxon>Sphingobacteriaceae</taxon>
        <taxon>Pedobacter</taxon>
    </lineage>
</organism>
<dbReference type="PANTHER" id="PTHR11177">
    <property type="entry name" value="CHITINASE"/>
    <property type="match status" value="1"/>
</dbReference>
<comment type="catalytic activity">
    <reaction evidence="1">
        <text>Random endo-hydrolysis of N-acetyl-beta-D-glucosaminide (1-&gt;4)-beta-linkages in chitin and chitodextrins.</text>
        <dbReference type="EC" id="3.2.1.14"/>
    </reaction>
</comment>
<accession>A0A1H9T3M1</accession>
<dbReference type="STRING" id="390241.SAMN04488023_12079"/>
<dbReference type="EC" id="3.2.1.14" evidence="2"/>
<evidence type="ECO:0000256" key="4">
    <source>
        <dbReference type="ARBA" id="ARBA00023295"/>
    </source>
</evidence>
<evidence type="ECO:0000313" key="8">
    <source>
        <dbReference type="EMBL" id="SER91842.1"/>
    </source>
</evidence>
<dbReference type="GO" id="GO:0030246">
    <property type="term" value="F:carbohydrate binding"/>
    <property type="evidence" value="ECO:0007669"/>
    <property type="project" value="UniProtKB-KW"/>
</dbReference>
<dbReference type="Pfam" id="PF13385">
    <property type="entry name" value="Laminin_G_3"/>
    <property type="match status" value="1"/>
</dbReference>
<dbReference type="Gene3D" id="2.60.120.200">
    <property type="match status" value="1"/>
</dbReference>
<dbReference type="RefSeq" id="WP_090886083.1">
    <property type="nucleotide sequence ID" value="NZ_FOGG01000020.1"/>
</dbReference>
<dbReference type="InterPro" id="IPR013320">
    <property type="entry name" value="ConA-like_dom_sf"/>
</dbReference>
<keyword evidence="3 5" id="KW-0378">Hydrolase</keyword>
<feature type="transmembrane region" description="Helical" evidence="6">
    <location>
        <begin position="647"/>
        <end position="667"/>
    </location>
</feature>
<keyword evidence="4 5" id="KW-0326">Glycosidase</keyword>
<feature type="domain" description="GH18" evidence="7">
    <location>
        <begin position="263"/>
        <end position="571"/>
    </location>
</feature>
<dbReference type="Gene3D" id="3.40.5.30">
    <property type="entry name" value="(Trans)glycosidases - domain 2"/>
    <property type="match status" value="1"/>
</dbReference>
<dbReference type="GO" id="GO:0008843">
    <property type="term" value="F:endochitinase activity"/>
    <property type="evidence" value="ECO:0007669"/>
    <property type="project" value="UniProtKB-EC"/>
</dbReference>
<feature type="transmembrane region" description="Helical" evidence="6">
    <location>
        <begin position="47"/>
        <end position="67"/>
    </location>
</feature>
<reference evidence="8 9" key="1">
    <citation type="submission" date="2016-10" db="EMBL/GenBank/DDBJ databases">
        <authorList>
            <person name="de Groot N.N."/>
        </authorList>
    </citation>
    <scope>NUCLEOTIDE SEQUENCE [LARGE SCALE GENOMIC DNA]</scope>
    <source>
        <strain evidence="8 9">DSM 18610</strain>
    </source>
</reference>
<keyword evidence="6" id="KW-0472">Membrane</keyword>
<evidence type="ECO:0000256" key="1">
    <source>
        <dbReference type="ARBA" id="ARBA00000822"/>
    </source>
</evidence>
<dbReference type="PROSITE" id="PS51910">
    <property type="entry name" value="GH18_2"/>
    <property type="match status" value="1"/>
</dbReference>
<keyword evidence="6" id="KW-0812">Transmembrane</keyword>
<keyword evidence="9" id="KW-1185">Reference proteome</keyword>
<keyword evidence="6" id="KW-1133">Transmembrane helix</keyword>
<evidence type="ECO:0000256" key="2">
    <source>
        <dbReference type="ARBA" id="ARBA00012729"/>
    </source>
</evidence>
<evidence type="ECO:0000256" key="5">
    <source>
        <dbReference type="RuleBase" id="RU000489"/>
    </source>
</evidence>
<dbReference type="Pfam" id="PF00704">
    <property type="entry name" value="Glyco_hydro_18"/>
    <property type="match status" value="1"/>
</dbReference>